<reference evidence="2 3" key="1">
    <citation type="journal article" date="2017" name="Genome Announc.">
        <title>Draft Genome Sequence of Romboutsia weinsteinii sp. nov. Strain CCRI-19649(T) Isolated from Surface Water.</title>
        <authorList>
            <person name="Maheux A.F."/>
            <person name="Boudreau D.K."/>
            <person name="Berube E."/>
            <person name="Boissinot M."/>
            <person name="Cantin P."/>
            <person name="Raymond F."/>
            <person name="Corbeil J."/>
            <person name="Omar R.F."/>
            <person name="Bergeron M.G."/>
        </authorList>
    </citation>
    <scope>NUCLEOTIDE SEQUENCE [LARGE SCALE GENOMIC DNA]</scope>
    <source>
        <strain evidence="2 3">CCRI-19649</strain>
    </source>
</reference>
<feature type="transmembrane region" description="Helical" evidence="1">
    <location>
        <begin position="83"/>
        <end position="98"/>
    </location>
</feature>
<dbReference type="AlphaFoldDB" id="A0A371J9Z6"/>
<evidence type="ECO:0000313" key="2">
    <source>
        <dbReference type="EMBL" id="RDY29478.1"/>
    </source>
</evidence>
<feature type="transmembrane region" description="Helical" evidence="1">
    <location>
        <begin position="45"/>
        <end position="62"/>
    </location>
</feature>
<evidence type="ECO:0000313" key="3">
    <source>
        <dbReference type="Proteomes" id="UP000215694"/>
    </source>
</evidence>
<keyword evidence="1" id="KW-0812">Transmembrane</keyword>
<dbReference type="InterPro" id="IPR005325">
    <property type="entry name" value="DUF308_memb"/>
</dbReference>
<feature type="transmembrane region" description="Helical" evidence="1">
    <location>
        <begin position="134"/>
        <end position="153"/>
    </location>
</feature>
<proteinExistence type="predicted"/>
<accession>A0A371J9Z6</accession>
<gene>
    <name evidence="2" type="ORF">CHL78_001895</name>
</gene>
<evidence type="ECO:0008006" key="4">
    <source>
        <dbReference type="Google" id="ProtNLM"/>
    </source>
</evidence>
<dbReference type="RefSeq" id="WP_094367629.1">
    <property type="nucleotide sequence ID" value="NZ_NOJY02000002.1"/>
</dbReference>
<comment type="caution">
    <text evidence="2">The sequence shown here is derived from an EMBL/GenBank/DDBJ whole genome shotgun (WGS) entry which is preliminary data.</text>
</comment>
<keyword evidence="1" id="KW-1133">Transmembrane helix</keyword>
<name>A0A371J9Z6_9FIRM</name>
<dbReference type="EMBL" id="NOJY02000002">
    <property type="protein sequence ID" value="RDY29478.1"/>
    <property type="molecule type" value="Genomic_DNA"/>
</dbReference>
<protein>
    <recommendedName>
        <fullName evidence="4">DUF308 domain-containing protein</fullName>
    </recommendedName>
</protein>
<dbReference type="Proteomes" id="UP000215694">
    <property type="component" value="Unassembled WGS sequence"/>
</dbReference>
<keyword evidence="1" id="KW-0472">Membrane</keyword>
<evidence type="ECO:0000256" key="1">
    <source>
        <dbReference type="SAM" id="Phobius"/>
    </source>
</evidence>
<feature type="transmembrane region" description="Helical" evidence="1">
    <location>
        <begin position="159"/>
        <end position="176"/>
    </location>
</feature>
<feature type="transmembrane region" description="Helical" evidence="1">
    <location>
        <begin position="21"/>
        <end position="39"/>
    </location>
</feature>
<sequence length="181" mass="20726">MFQYFNFNFNELNKKENSTRFIFIGSLLLILGIFSLLYKNLGIKIVSWSLGVALLCLAYLNLKNINELKRYAPKEEIAPIKRNQTILLIVIALLFLFPKGIQSFMSSILGIYLVVSQILRIIKSKDNPYYKLGLWNVIEFIFGLILIGSPLFLSKFISSIISFLIIAMGLYLFSLGNRLRG</sequence>
<dbReference type="OrthoDB" id="1758277at2"/>
<organism evidence="2 3">
    <name type="scientific">Romboutsia weinsteinii</name>
    <dbReference type="NCBI Taxonomy" id="2020949"/>
    <lineage>
        <taxon>Bacteria</taxon>
        <taxon>Bacillati</taxon>
        <taxon>Bacillota</taxon>
        <taxon>Clostridia</taxon>
        <taxon>Peptostreptococcales</taxon>
        <taxon>Peptostreptococcaceae</taxon>
        <taxon>Romboutsia</taxon>
    </lineage>
</organism>
<dbReference type="Pfam" id="PF03729">
    <property type="entry name" value="DUF308"/>
    <property type="match status" value="1"/>
</dbReference>
<keyword evidence="3" id="KW-1185">Reference proteome</keyword>